<sequence>MLQEPDLMNSLVIPVAVELLVFIIKALVVTLFAGFFVKRYLAPLVKKDQKTAEPRVPAGENKEISEEETKDKKEN</sequence>
<protein>
    <submittedName>
        <fullName evidence="3">Uncharacterized protein</fullName>
    </submittedName>
</protein>
<dbReference type="AlphaFoldDB" id="A0A8I1DDB1"/>
<evidence type="ECO:0000256" key="2">
    <source>
        <dbReference type="SAM" id="Phobius"/>
    </source>
</evidence>
<reference evidence="3 4" key="1">
    <citation type="submission" date="2020-12" db="EMBL/GenBank/DDBJ databases">
        <title>WGS of Thermoactinomyces spp.</title>
        <authorList>
            <person name="Cheng K."/>
        </authorList>
    </citation>
    <scope>NUCLEOTIDE SEQUENCE [LARGE SCALE GENOMIC DNA]</scope>
    <source>
        <strain evidence="4">CICC 10671\DSM 43846</strain>
    </source>
</reference>
<dbReference type="Proteomes" id="UP000633619">
    <property type="component" value="Unassembled WGS sequence"/>
</dbReference>
<accession>A0A8I1DDB1</accession>
<organism evidence="3 4">
    <name type="scientific">Thermoactinomyces intermedius</name>
    <dbReference type="NCBI Taxonomy" id="2024"/>
    <lineage>
        <taxon>Bacteria</taxon>
        <taxon>Bacillati</taxon>
        <taxon>Bacillota</taxon>
        <taxon>Bacilli</taxon>
        <taxon>Bacillales</taxon>
        <taxon>Thermoactinomycetaceae</taxon>
        <taxon>Thermoactinomyces</taxon>
    </lineage>
</organism>
<dbReference type="EMBL" id="JAECVW010000014">
    <property type="protein sequence ID" value="MBH8596383.1"/>
    <property type="molecule type" value="Genomic_DNA"/>
</dbReference>
<proteinExistence type="predicted"/>
<name>A0A8I1DDB1_THEIN</name>
<keyword evidence="2" id="KW-0812">Transmembrane</keyword>
<keyword evidence="4" id="KW-1185">Reference proteome</keyword>
<keyword evidence="2" id="KW-0472">Membrane</keyword>
<evidence type="ECO:0000256" key="1">
    <source>
        <dbReference type="SAM" id="MobiDB-lite"/>
    </source>
</evidence>
<gene>
    <name evidence="3" type="ORF">I8U20_13845</name>
</gene>
<dbReference type="RefSeq" id="WP_181733012.1">
    <property type="nucleotide sequence ID" value="NZ_JACEIR010000016.1"/>
</dbReference>
<evidence type="ECO:0000313" key="3">
    <source>
        <dbReference type="EMBL" id="MBH8596383.1"/>
    </source>
</evidence>
<evidence type="ECO:0000313" key="4">
    <source>
        <dbReference type="Proteomes" id="UP000633619"/>
    </source>
</evidence>
<feature type="compositionally biased region" description="Basic and acidic residues" evidence="1">
    <location>
        <begin position="60"/>
        <end position="75"/>
    </location>
</feature>
<feature type="region of interest" description="Disordered" evidence="1">
    <location>
        <begin position="49"/>
        <end position="75"/>
    </location>
</feature>
<keyword evidence="2" id="KW-1133">Transmembrane helix</keyword>
<feature type="transmembrane region" description="Helical" evidence="2">
    <location>
        <begin position="12"/>
        <end position="37"/>
    </location>
</feature>
<comment type="caution">
    <text evidence="3">The sequence shown here is derived from an EMBL/GenBank/DDBJ whole genome shotgun (WGS) entry which is preliminary data.</text>
</comment>